<feature type="non-terminal residue" evidence="2">
    <location>
        <position position="1"/>
    </location>
</feature>
<comment type="caution">
    <text evidence="2">The sequence shown here is derived from an EMBL/GenBank/DDBJ whole genome shotgun (WGS) entry which is preliminary data.</text>
</comment>
<sequence>SATVAGLGVDLKHLLNKPGEHLPFPTRTKPLPQEQSLLAGVCNFHLSRTALYLLYLLLDTQLKAGLKRRQKTEADQENWKCKCILPKKERRLQFIFFDQEETEVTEPEIRGTTHSTMASSLTKNPILVVLSANDRSSLLQQHGEREAEKKGLSHTSLHPEE</sequence>
<accession>A0A9D4AXB0</accession>
<evidence type="ECO:0000256" key="1">
    <source>
        <dbReference type="SAM" id="MobiDB-lite"/>
    </source>
</evidence>
<evidence type="ECO:0000313" key="2">
    <source>
        <dbReference type="EMBL" id="KAH1172186.1"/>
    </source>
</evidence>
<feature type="compositionally biased region" description="Basic and acidic residues" evidence="1">
    <location>
        <begin position="142"/>
        <end position="161"/>
    </location>
</feature>
<feature type="region of interest" description="Disordered" evidence="1">
    <location>
        <begin position="139"/>
        <end position="161"/>
    </location>
</feature>
<gene>
    <name evidence="2" type="ORF">KIL84_007804</name>
</gene>
<dbReference type="EMBL" id="JAHDVG010000483">
    <property type="protein sequence ID" value="KAH1172186.1"/>
    <property type="molecule type" value="Genomic_DNA"/>
</dbReference>
<proteinExistence type="predicted"/>
<evidence type="ECO:0000313" key="3">
    <source>
        <dbReference type="Proteomes" id="UP000827986"/>
    </source>
</evidence>
<dbReference type="Proteomes" id="UP000827986">
    <property type="component" value="Unassembled WGS sequence"/>
</dbReference>
<name>A0A9D4AXB0_9SAUR</name>
<keyword evidence="3" id="KW-1185">Reference proteome</keyword>
<protein>
    <submittedName>
        <fullName evidence="2">Uncharacterized protein</fullName>
    </submittedName>
</protein>
<dbReference type="AlphaFoldDB" id="A0A9D4AXB0"/>
<organism evidence="2 3">
    <name type="scientific">Mauremys mutica</name>
    <name type="common">yellowpond turtle</name>
    <dbReference type="NCBI Taxonomy" id="74926"/>
    <lineage>
        <taxon>Eukaryota</taxon>
        <taxon>Metazoa</taxon>
        <taxon>Chordata</taxon>
        <taxon>Craniata</taxon>
        <taxon>Vertebrata</taxon>
        <taxon>Euteleostomi</taxon>
        <taxon>Archelosauria</taxon>
        <taxon>Testudinata</taxon>
        <taxon>Testudines</taxon>
        <taxon>Cryptodira</taxon>
        <taxon>Durocryptodira</taxon>
        <taxon>Testudinoidea</taxon>
        <taxon>Geoemydidae</taxon>
        <taxon>Geoemydinae</taxon>
        <taxon>Mauremys</taxon>
    </lineage>
</organism>
<reference evidence="2" key="1">
    <citation type="submission" date="2021-09" db="EMBL/GenBank/DDBJ databases">
        <title>The genome of Mauremys mutica provides insights into the evolution of semi-aquatic lifestyle.</title>
        <authorList>
            <person name="Gong S."/>
            <person name="Gao Y."/>
        </authorList>
    </citation>
    <scope>NUCLEOTIDE SEQUENCE</scope>
    <source>
        <strain evidence="2">MM-2020</strain>
        <tissue evidence="2">Muscle</tissue>
    </source>
</reference>